<evidence type="ECO:0000256" key="5">
    <source>
        <dbReference type="ARBA" id="ARBA00022741"/>
    </source>
</evidence>
<dbReference type="PROSITE" id="PS50011">
    <property type="entry name" value="PROTEIN_KINASE_DOM"/>
    <property type="match status" value="1"/>
</dbReference>
<comment type="subcellular location">
    <subcellularLocation>
        <location evidence="1">Membrane</location>
        <topology evidence="1">Single-pass type I membrane protein</topology>
    </subcellularLocation>
</comment>
<dbReference type="Pfam" id="PF07714">
    <property type="entry name" value="PK_Tyr_Ser-Thr"/>
    <property type="match status" value="1"/>
</dbReference>
<dbReference type="EnsemblMetazoa" id="CapteT158976">
    <property type="protein sequence ID" value="CapteP158976"/>
    <property type="gene ID" value="CapteG158976"/>
</dbReference>
<dbReference type="GO" id="GO:0007168">
    <property type="term" value="P:receptor guanylyl cyclase signaling pathway"/>
    <property type="evidence" value="ECO:0007669"/>
    <property type="project" value="TreeGrafter"/>
</dbReference>
<keyword evidence="7" id="KW-0342">GTP-binding</keyword>
<dbReference type="Pfam" id="PF07701">
    <property type="entry name" value="HNOBA"/>
    <property type="match status" value="1"/>
</dbReference>
<evidence type="ECO:0000256" key="9">
    <source>
        <dbReference type="ARBA" id="ARBA00023170"/>
    </source>
</evidence>
<dbReference type="InterPro" id="IPR000719">
    <property type="entry name" value="Prot_kinase_dom"/>
</dbReference>
<reference evidence="17 19" key="2">
    <citation type="journal article" date="2013" name="Nature">
        <title>Insights into bilaterian evolution from three spiralian genomes.</title>
        <authorList>
            <person name="Simakov O."/>
            <person name="Marletaz F."/>
            <person name="Cho S.J."/>
            <person name="Edsinger-Gonzales E."/>
            <person name="Havlak P."/>
            <person name="Hellsten U."/>
            <person name="Kuo D.H."/>
            <person name="Larsson T."/>
            <person name="Lv J."/>
            <person name="Arendt D."/>
            <person name="Savage R."/>
            <person name="Osoegawa K."/>
            <person name="de Jong P."/>
            <person name="Grimwood J."/>
            <person name="Chapman J.A."/>
            <person name="Shapiro H."/>
            <person name="Aerts A."/>
            <person name="Otillar R.P."/>
            <person name="Terry A.Y."/>
            <person name="Boore J.L."/>
            <person name="Grigoriev I.V."/>
            <person name="Lindberg D.R."/>
            <person name="Seaver E.C."/>
            <person name="Weisblat D.A."/>
            <person name="Putnam N.H."/>
            <person name="Rokhsar D.S."/>
        </authorList>
    </citation>
    <scope>NUCLEOTIDE SEQUENCE</scope>
    <source>
        <strain evidence="17 19">I ESC-2004</strain>
    </source>
</reference>
<proteinExistence type="inferred from homology"/>
<feature type="domain" description="Protein kinase" evidence="15">
    <location>
        <begin position="1"/>
        <end position="228"/>
    </location>
</feature>
<dbReference type="PANTHER" id="PTHR11920">
    <property type="entry name" value="GUANYLYL CYCLASE"/>
    <property type="match status" value="1"/>
</dbReference>
<dbReference type="GO" id="GO:0004383">
    <property type="term" value="F:guanylate cyclase activity"/>
    <property type="evidence" value="ECO:0007669"/>
    <property type="project" value="UniProtKB-EC"/>
</dbReference>
<dbReference type="InterPro" id="IPR018297">
    <property type="entry name" value="A/G_cyclase_CS"/>
</dbReference>
<dbReference type="AlphaFoldDB" id="R7TML2"/>
<protein>
    <recommendedName>
        <fullName evidence="2 14">Guanylate cyclase</fullName>
        <ecNumber evidence="2 14">4.6.1.2</ecNumber>
    </recommendedName>
</protein>
<dbReference type="InterPro" id="IPR029787">
    <property type="entry name" value="Nucleotide_cyclase"/>
</dbReference>
<evidence type="ECO:0000313" key="18">
    <source>
        <dbReference type="EnsemblMetazoa" id="CapteP158976"/>
    </source>
</evidence>
<dbReference type="SUPFAM" id="SSF55073">
    <property type="entry name" value="Nucleotide cyclase"/>
    <property type="match status" value="1"/>
</dbReference>
<keyword evidence="19" id="KW-1185">Reference proteome</keyword>
<evidence type="ECO:0000259" key="15">
    <source>
        <dbReference type="PROSITE" id="PS50011"/>
    </source>
</evidence>
<keyword evidence="9" id="KW-0675">Receptor</keyword>
<evidence type="ECO:0000259" key="16">
    <source>
        <dbReference type="PROSITE" id="PS50125"/>
    </source>
</evidence>
<evidence type="ECO:0000256" key="2">
    <source>
        <dbReference type="ARBA" id="ARBA00012202"/>
    </source>
</evidence>
<keyword evidence="10" id="KW-0325">Glycoprotein</keyword>
<dbReference type="GO" id="GO:0001653">
    <property type="term" value="F:peptide receptor activity"/>
    <property type="evidence" value="ECO:0007669"/>
    <property type="project" value="TreeGrafter"/>
</dbReference>
<dbReference type="EMBL" id="KB309292">
    <property type="protein sequence ID" value="ELT94874.1"/>
    <property type="molecule type" value="Genomic_DNA"/>
</dbReference>
<keyword evidence="12 14" id="KW-0141">cGMP biosynthesis</keyword>
<reference evidence="18" key="3">
    <citation type="submission" date="2015-06" db="UniProtKB">
        <authorList>
            <consortium name="EnsemblMetazoa"/>
        </authorList>
    </citation>
    <scope>IDENTIFICATION</scope>
</reference>
<keyword evidence="5" id="KW-0547">Nucleotide-binding</keyword>
<dbReference type="EMBL" id="AMQN01002471">
    <property type="status" value="NOT_ANNOTATED_CDS"/>
    <property type="molecule type" value="Genomic_DNA"/>
</dbReference>
<dbReference type="GO" id="GO:0005524">
    <property type="term" value="F:ATP binding"/>
    <property type="evidence" value="ECO:0007669"/>
    <property type="project" value="InterPro"/>
</dbReference>
<comment type="catalytic activity">
    <reaction evidence="14">
        <text>GTP = 3',5'-cyclic GMP + diphosphate</text>
        <dbReference type="Rhea" id="RHEA:13665"/>
        <dbReference type="ChEBI" id="CHEBI:33019"/>
        <dbReference type="ChEBI" id="CHEBI:37565"/>
        <dbReference type="ChEBI" id="CHEBI:57746"/>
        <dbReference type="EC" id="4.6.1.2"/>
    </reaction>
</comment>
<dbReference type="SMART" id="SM00044">
    <property type="entry name" value="CYCc"/>
    <property type="match status" value="1"/>
</dbReference>
<dbReference type="GO" id="GO:0005525">
    <property type="term" value="F:GTP binding"/>
    <property type="evidence" value="ECO:0007669"/>
    <property type="project" value="UniProtKB-KW"/>
</dbReference>
<dbReference type="GO" id="GO:0004016">
    <property type="term" value="F:adenylate cyclase activity"/>
    <property type="evidence" value="ECO:0007669"/>
    <property type="project" value="TreeGrafter"/>
</dbReference>
<dbReference type="OrthoDB" id="1890790at2759"/>
<dbReference type="OMA" id="DRICHIV"/>
<dbReference type="Pfam" id="PF00211">
    <property type="entry name" value="Guanylate_cyc"/>
    <property type="match status" value="1"/>
</dbReference>
<dbReference type="STRING" id="283909.R7TML2"/>
<evidence type="ECO:0000256" key="3">
    <source>
        <dbReference type="ARBA" id="ARBA00022692"/>
    </source>
</evidence>
<dbReference type="InterPro" id="IPR011645">
    <property type="entry name" value="HNOB_dom_associated"/>
</dbReference>
<evidence type="ECO:0000256" key="4">
    <source>
        <dbReference type="ARBA" id="ARBA00022729"/>
    </source>
</evidence>
<dbReference type="GO" id="GO:0005886">
    <property type="term" value="C:plasma membrane"/>
    <property type="evidence" value="ECO:0007669"/>
    <property type="project" value="TreeGrafter"/>
</dbReference>
<keyword evidence="3" id="KW-0812">Transmembrane</keyword>
<dbReference type="InterPro" id="IPR050401">
    <property type="entry name" value="Cyclic_nucleotide_synthase"/>
</dbReference>
<dbReference type="GO" id="GO:0035556">
    <property type="term" value="P:intracellular signal transduction"/>
    <property type="evidence" value="ECO:0007669"/>
    <property type="project" value="InterPro"/>
</dbReference>
<evidence type="ECO:0000313" key="17">
    <source>
        <dbReference type="EMBL" id="ELT94874.1"/>
    </source>
</evidence>
<evidence type="ECO:0000256" key="10">
    <source>
        <dbReference type="ARBA" id="ARBA00023180"/>
    </source>
</evidence>
<evidence type="ECO:0000256" key="14">
    <source>
        <dbReference type="RuleBase" id="RU003431"/>
    </source>
</evidence>
<dbReference type="InterPro" id="IPR001245">
    <property type="entry name" value="Ser-Thr/Tyr_kinase_cat_dom"/>
</dbReference>
<dbReference type="Proteomes" id="UP000014760">
    <property type="component" value="Unassembled WGS sequence"/>
</dbReference>
<dbReference type="GO" id="GO:0004672">
    <property type="term" value="F:protein kinase activity"/>
    <property type="evidence" value="ECO:0007669"/>
    <property type="project" value="InterPro"/>
</dbReference>
<keyword evidence="6" id="KW-1133">Transmembrane helix</keyword>
<dbReference type="PROSITE" id="PS00452">
    <property type="entry name" value="GUANYLATE_CYCLASE_1"/>
    <property type="match status" value="1"/>
</dbReference>
<organism evidence="17">
    <name type="scientific">Capitella teleta</name>
    <name type="common">Polychaete worm</name>
    <dbReference type="NCBI Taxonomy" id="283909"/>
    <lineage>
        <taxon>Eukaryota</taxon>
        <taxon>Metazoa</taxon>
        <taxon>Spiralia</taxon>
        <taxon>Lophotrochozoa</taxon>
        <taxon>Annelida</taxon>
        <taxon>Polychaeta</taxon>
        <taxon>Sedentaria</taxon>
        <taxon>Scolecida</taxon>
        <taxon>Capitellidae</taxon>
        <taxon>Capitella</taxon>
    </lineage>
</organism>
<gene>
    <name evidence="17" type="ORF">CAPTEDRAFT_158976</name>
</gene>
<dbReference type="CDD" id="cd07302">
    <property type="entry name" value="CHD"/>
    <property type="match status" value="1"/>
</dbReference>
<evidence type="ECO:0000313" key="19">
    <source>
        <dbReference type="Proteomes" id="UP000014760"/>
    </source>
</evidence>
<accession>R7TML2</accession>
<dbReference type="InterPro" id="IPR001054">
    <property type="entry name" value="A/G_cyclase"/>
</dbReference>
<feature type="domain" description="Guanylate cyclase" evidence="16">
    <location>
        <begin position="295"/>
        <end position="425"/>
    </location>
</feature>
<evidence type="ECO:0000256" key="11">
    <source>
        <dbReference type="ARBA" id="ARBA00023239"/>
    </source>
</evidence>
<dbReference type="SUPFAM" id="SSF56112">
    <property type="entry name" value="Protein kinase-like (PK-like)"/>
    <property type="match status" value="1"/>
</dbReference>
<reference evidence="19" key="1">
    <citation type="submission" date="2012-12" db="EMBL/GenBank/DDBJ databases">
        <authorList>
            <person name="Hellsten U."/>
            <person name="Grimwood J."/>
            <person name="Chapman J.A."/>
            <person name="Shapiro H."/>
            <person name="Aerts A."/>
            <person name="Otillar R.P."/>
            <person name="Terry A.Y."/>
            <person name="Boore J.L."/>
            <person name="Simakov O."/>
            <person name="Marletaz F."/>
            <person name="Cho S.-J."/>
            <person name="Edsinger-Gonzales E."/>
            <person name="Havlak P."/>
            <person name="Kuo D.-H."/>
            <person name="Larsson T."/>
            <person name="Lv J."/>
            <person name="Arendt D."/>
            <person name="Savage R."/>
            <person name="Osoegawa K."/>
            <person name="de Jong P."/>
            <person name="Lindberg D.R."/>
            <person name="Seaver E.C."/>
            <person name="Weisblat D.A."/>
            <person name="Putnam N.H."/>
            <person name="Grigoriev I.V."/>
            <person name="Rokhsar D.S."/>
        </authorList>
    </citation>
    <scope>NUCLEOTIDE SEQUENCE</scope>
    <source>
        <strain evidence="19">I ESC-2004</strain>
    </source>
</reference>
<evidence type="ECO:0000256" key="7">
    <source>
        <dbReference type="ARBA" id="ARBA00023134"/>
    </source>
</evidence>
<evidence type="ECO:0000256" key="8">
    <source>
        <dbReference type="ARBA" id="ARBA00023136"/>
    </source>
</evidence>
<keyword evidence="4" id="KW-0732">Signal</keyword>
<dbReference type="PROSITE" id="PS50125">
    <property type="entry name" value="GUANYLATE_CYCLASE_2"/>
    <property type="match status" value="1"/>
</dbReference>
<dbReference type="InterPro" id="IPR011009">
    <property type="entry name" value="Kinase-like_dom_sf"/>
</dbReference>
<dbReference type="EC" id="4.6.1.2" evidence="2 14"/>
<evidence type="ECO:0000256" key="1">
    <source>
        <dbReference type="ARBA" id="ARBA00004479"/>
    </source>
</evidence>
<keyword evidence="11 13" id="KW-0456">Lyase</keyword>
<evidence type="ECO:0000256" key="6">
    <source>
        <dbReference type="ARBA" id="ARBA00022989"/>
    </source>
</evidence>
<dbReference type="Gene3D" id="6.10.250.780">
    <property type="match status" value="1"/>
</dbReference>
<keyword evidence="8" id="KW-0472">Membrane</keyword>
<comment type="similarity">
    <text evidence="13">Belongs to the adenylyl cyclase class-4/guanylyl cyclase family.</text>
</comment>
<name>R7TML2_CAPTE</name>
<dbReference type="FunFam" id="3.30.70.1230:FF:000004">
    <property type="entry name" value="Guanylate cyclase"/>
    <property type="match status" value="1"/>
</dbReference>
<sequence length="478" mass="53941">MREFNHDNVNSFLGACLTAPNICVCFSYCAKASVYRVIQNTDIQLDMSFKSSLIMDLVNGLNFLHDSSIVQHGNLTSNTCMVDSRWVLKVSGYGLAPFRTQEIAQLKDRDEEEYYNAFLWTAPELLRKPDSIALRGTQKGDVYSLGIILQEILFQRKPYFATEDLSAKEIVSRVHKVERPYFRPLIPRDEKDTAHFVNIMLQCWEEEPTDRPSIPTLRRIIKAVNPMKGNVVDAMIKRLEKYASNLEELVQSKTEELIIEKQKTDRLLYRMLPPMVADALKMGHPVQPETFKSVTIYFSDIVEFTSLAARSSAAQVITILNDLYTLFDSTIMTFKVYKVETIGDAYMVVSGAPDRCKDHAVQIANMSLALLESVTHTFNIEHYPDKPLELRIGLHSGPCVAGVVGKTMPRYCLFGDTVNTASRMESSGAALKIHISQETKNLLAESGNFITEERGLQDVKGKGQVRTFWLIGSSQTIP</sequence>
<dbReference type="HOGENOM" id="CLU_001072_11_2_1"/>
<dbReference type="Gene3D" id="1.10.510.10">
    <property type="entry name" value="Transferase(Phosphotransferase) domain 1"/>
    <property type="match status" value="1"/>
</dbReference>
<evidence type="ECO:0000256" key="13">
    <source>
        <dbReference type="RuleBase" id="RU000405"/>
    </source>
</evidence>
<dbReference type="Gene3D" id="3.30.70.1230">
    <property type="entry name" value="Nucleotide cyclase"/>
    <property type="match status" value="1"/>
</dbReference>
<evidence type="ECO:0000256" key="12">
    <source>
        <dbReference type="ARBA" id="ARBA00023293"/>
    </source>
</evidence>
<dbReference type="PANTHER" id="PTHR11920:SF501">
    <property type="entry name" value="GUANYLATE CYCLASE 32E"/>
    <property type="match status" value="1"/>
</dbReference>